<dbReference type="PANTHER" id="PTHR20661:SF0">
    <property type="entry name" value="PHOSPHATIDYLINOSITOL-GLYCAN BIOSYNTHESIS CLASS W PROTEIN"/>
    <property type="match status" value="1"/>
</dbReference>
<accession>A0A9J5XZF1</accession>
<evidence type="ECO:0000256" key="4">
    <source>
        <dbReference type="ARBA" id="ARBA00023136"/>
    </source>
</evidence>
<dbReference type="AlphaFoldDB" id="A0A9J5XZF1"/>
<comment type="caution">
    <text evidence="6">The sequence shown here is derived from an EMBL/GenBank/DDBJ whole genome shotgun (WGS) entry which is preliminary data.</text>
</comment>
<dbReference type="PANTHER" id="PTHR20661">
    <property type="entry name" value="PHOSPHATIDYLINOSITOL-GLYCAN BIOSYNTHESIS CLASS W PROTEIN"/>
    <property type="match status" value="1"/>
</dbReference>
<keyword evidence="3 5" id="KW-1133">Transmembrane helix</keyword>
<dbReference type="GO" id="GO:0072659">
    <property type="term" value="P:protein localization to plasma membrane"/>
    <property type="evidence" value="ECO:0007669"/>
    <property type="project" value="TreeGrafter"/>
</dbReference>
<keyword evidence="7" id="KW-1185">Reference proteome</keyword>
<name>A0A9J5XZF1_SOLCO</name>
<evidence type="ECO:0008006" key="8">
    <source>
        <dbReference type="Google" id="ProtNLM"/>
    </source>
</evidence>
<evidence type="ECO:0000256" key="5">
    <source>
        <dbReference type="SAM" id="Phobius"/>
    </source>
</evidence>
<feature type="transmembrane region" description="Helical" evidence="5">
    <location>
        <begin position="39"/>
        <end position="58"/>
    </location>
</feature>
<reference evidence="6 7" key="1">
    <citation type="submission" date="2020-09" db="EMBL/GenBank/DDBJ databases">
        <title>De no assembly of potato wild relative species, Solanum commersonii.</title>
        <authorList>
            <person name="Cho K."/>
        </authorList>
    </citation>
    <scope>NUCLEOTIDE SEQUENCE [LARGE SCALE GENOMIC DNA]</scope>
    <source>
        <strain evidence="6">LZ3.2</strain>
        <tissue evidence="6">Leaf</tissue>
    </source>
</reference>
<evidence type="ECO:0000313" key="7">
    <source>
        <dbReference type="Proteomes" id="UP000824120"/>
    </source>
</evidence>
<dbReference type="GO" id="GO:0032216">
    <property type="term" value="F:glucosaminyl-phosphatidylinositol O-acyltransferase activity"/>
    <property type="evidence" value="ECO:0007669"/>
    <property type="project" value="TreeGrafter"/>
</dbReference>
<organism evidence="6 7">
    <name type="scientific">Solanum commersonii</name>
    <name type="common">Commerson's wild potato</name>
    <name type="synonym">Commerson's nightshade</name>
    <dbReference type="NCBI Taxonomy" id="4109"/>
    <lineage>
        <taxon>Eukaryota</taxon>
        <taxon>Viridiplantae</taxon>
        <taxon>Streptophyta</taxon>
        <taxon>Embryophyta</taxon>
        <taxon>Tracheophyta</taxon>
        <taxon>Spermatophyta</taxon>
        <taxon>Magnoliopsida</taxon>
        <taxon>eudicotyledons</taxon>
        <taxon>Gunneridae</taxon>
        <taxon>Pentapetalae</taxon>
        <taxon>asterids</taxon>
        <taxon>lamiids</taxon>
        <taxon>Solanales</taxon>
        <taxon>Solanaceae</taxon>
        <taxon>Solanoideae</taxon>
        <taxon>Solaneae</taxon>
        <taxon>Solanum</taxon>
    </lineage>
</organism>
<feature type="transmembrane region" description="Helical" evidence="5">
    <location>
        <begin position="78"/>
        <end position="94"/>
    </location>
</feature>
<dbReference type="Pfam" id="PF06423">
    <property type="entry name" value="GWT1"/>
    <property type="match status" value="1"/>
</dbReference>
<sequence>MSIIDFSWVDGGYHNIFSTSCHNLLTFLFDDWLFWFSKLFLLISGYWGLYLVCVQLGNYLFFGKPGDDVLRTSDWARIRVWIICLLFWLLTVLLDRHVERVSHRMCNLAYVTVVLAMNLQVRFIEIGSVSKWLWTSSSALCSRMF</sequence>
<comment type="subcellular location">
    <subcellularLocation>
        <location evidence="1">Membrane</location>
        <topology evidence="1">Multi-pass membrane protein</topology>
    </subcellularLocation>
</comment>
<gene>
    <name evidence="6" type="ORF">H5410_043130</name>
</gene>
<evidence type="ECO:0000256" key="1">
    <source>
        <dbReference type="ARBA" id="ARBA00004141"/>
    </source>
</evidence>
<dbReference type="InterPro" id="IPR009447">
    <property type="entry name" value="PIGW/GWT1"/>
</dbReference>
<evidence type="ECO:0000313" key="6">
    <source>
        <dbReference type="EMBL" id="KAG5592616.1"/>
    </source>
</evidence>
<keyword evidence="2 5" id="KW-0812">Transmembrane</keyword>
<dbReference type="OrthoDB" id="1276278at2759"/>
<dbReference type="GO" id="GO:0006506">
    <property type="term" value="P:GPI anchor biosynthetic process"/>
    <property type="evidence" value="ECO:0007669"/>
    <property type="project" value="InterPro"/>
</dbReference>
<proteinExistence type="predicted"/>
<dbReference type="GO" id="GO:0005783">
    <property type="term" value="C:endoplasmic reticulum"/>
    <property type="evidence" value="ECO:0007669"/>
    <property type="project" value="TreeGrafter"/>
</dbReference>
<dbReference type="Proteomes" id="UP000824120">
    <property type="component" value="Chromosome 8"/>
</dbReference>
<evidence type="ECO:0000256" key="2">
    <source>
        <dbReference type="ARBA" id="ARBA00022692"/>
    </source>
</evidence>
<dbReference type="GO" id="GO:0016020">
    <property type="term" value="C:membrane"/>
    <property type="evidence" value="ECO:0007669"/>
    <property type="project" value="UniProtKB-SubCell"/>
</dbReference>
<dbReference type="EMBL" id="JACXVP010000008">
    <property type="protein sequence ID" value="KAG5592616.1"/>
    <property type="molecule type" value="Genomic_DNA"/>
</dbReference>
<keyword evidence="4 5" id="KW-0472">Membrane</keyword>
<protein>
    <recommendedName>
        <fullName evidence="8">Transmembrane protein</fullName>
    </recommendedName>
</protein>
<evidence type="ECO:0000256" key="3">
    <source>
        <dbReference type="ARBA" id="ARBA00022989"/>
    </source>
</evidence>